<protein>
    <submittedName>
        <fullName evidence="1">Uncharacterized protein</fullName>
    </submittedName>
</protein>
<dbReference type="EMBL" id="AP012292">
    <property type="protein sequence ID" value="BAL83739.1"/>
    <property type="molecule type" value="Genomic_DNA"/>
</dbReference>
<evidence type="ECO:0000313" key="1">
    <source>
        <dbReference type="EMBL" id="BAL83739.1"/>
    </source>
</evidence>
<dbReference type="HOGENOM" id="CLU_1833831_0_0_9"/>
<accession>I0GSK2</accession>
<proteinExistence type="predicted"/>
<reference evidence="1 2" key="1">
    <citation type="submission" date="2011-10" db="EMBL/GenBank/DDBJ databases">
        <title>Whole genome sequence of Selenomonas ruminantium subsp. lactilytica TAM6421.</title>
        <authorList>
            <person name="Oguchi A."/>
            <person name="Ankai A."/>
            <person name="Kaneko J."/>
            <person name="Yamada-Narita S."/>
            <person name="Fukui S."/>
            <person name="Takahashi M."/>
            <person name="Onodera T."/>
            <person name="Kojima S."/>
            <person name="Fushimi T."/>
            <person name="Abe N."/>
            <person name="Kamio Y."/>
            <person name="Yamazaki S."/>
            <person name="Fujita N."/>
        </authorList>
    </citation>
    <scope>NUCLEOTIDE SEQUENCE [LARGE SCALE GENOMIC DNA]</scope>
    <source>
        <strain evidence="2">NBRC 103574 / TAM6421</strain>
    </source>
</reference>
<dbReference type="Proteomes" id="UP000007887">
    <property type="component" value="Chromosome"/>
</dbReference>
<sequence>MVSVVLLFLLFIMLFLGRGLFRLARQEAENIEQYRLEMQLRLAAEGATENLWMRLTSYETQLDALQEGGKISLEQGKAGDIATYTYAVVSKGKLYLVVTAFRRESALEKLLEPHVKLKTEVKKIIDEKGKTDYKWMGWTD</sequence>
<name>I0GSK2_SELRL</name>
<evidence type="ECO:0000313" key="2">
    <source>
        <dbReference type="Proteomes" id="UP000007887"/>
    </source>
</evidence>
<dbReference type="KEGG" id="sri:SELR_20310"/>
<gene>
    <name evidence="1" type="ordered locus">SELR_20310</name>
</gene>
<dbReference type="AlphaFoldDB" id="I0GSK2"/>
<organism evidence="1 2">
    <name type="scientific">Selenomonas ruminantium subsp. lactilytica (strain NBRC 103574 / TAM6421)</name>
    <dbReference type="NCBI Taxonomy" id="927704"/>
    <lineage>
        <taxon>Bacteria</taxon>
        <taxon>Bacillati</taxon>
        <taxon>Bacillota</taxon>
        <taxon>Negativicutes</taxon>
        <taxon>Selenomonadales</taxon>
        <taxon>Selenomonadaceae</taxon>
        <taxon>Selenomonas</taxon>
    </lineage>
</organism>
<dbReference type="PATRIC" id="fig|927704.6.peg.2104"/>